<gene>
    <name evidence="1" type="ORF">F383_26168</name>
</gene>
<keyword evidence="2" id="KW-1185">Reference proteome</keyword>
<dbReference type="EMBL" id="KN414825">
    <property type="protein sequence ID" value="KHG20088.1"/>
    <property type="molecule type" value="Genomic_DNA"/>
</dbReference>
<dbReference type="AlphaFoldDB" id="A0A0B0P017"/>
<proteinExistence type="predicted"/>
<name>A0A0B0P017_GOSAR</name>
<evidence type="ECO:0000313" key="2">
    <source>
        <dbReference type="Proteomes" id="UP000032142"/>
    </source>
</evidence>
<accession>A0A0B0P017</accession>
<reference evidence="2" key="1">
    <citation type="submission" date="2014-09" db="EMBL/GenBank/DDBJ databases">
        <authorList>
            <person name="Mudge J."/>
            <person name="Ramaraj T."/>
            <person name="Lindquist I.E."/>
            <person name="Bharti A.K."/>
            <person name="Sundararajan A."/>
            <person name="Cameron C.T."/>
            <person name="Woodward J.E."/>
            <person name="May G.D."/>
            <person name="Brubaker C."/>
            <person name="Broadhvest J."/>
            <person name="Wilkins T.A."/>
        </authorList>
    </citation>
    <scope>NUCLEOTIDE SEQUENCE</scope>
    <source>
        <strain evidence="2">cv. AKA8401</strain>
    </source>
</reference>
<sequence>MACDLSAFQSSIMWNVEVAFLLNQSCTYPLSLSLKGPIKFVT</sequence>
<organism evidence="1 2">
    <name type="scientific">Gossypium arboreum</name>
    <name type="common">Tree cotton</name>
    <name type="synonym">Gossypium nanking</name>
    <dbReference type="NCBI Taxonomy" id="29729"/>
    <lineage>
        <taxon>Eukaryota</taxon>
        <taxon>Viridiplantae</taxon>
        <taxon>Streptophyta</taxon>
        <taxon>Embryophyta</taxon>
        <taxon>Tracheophyta</taxon>
        <taxon>Spermatophyta</taxon>
        <taxon>Magnoliopsida</taxon>
        <taxon>eudicotyledons</taxon>
        <taxon>Gunneridae</taxon>
        <taxon>Pentapetalae</taxon>
        <taxon>rosids</taxon>
        <taxon>malvids</taxon>
        <taxon>Malvales</taxon>
        <taxon>Malvaceae</taxon>
        <taxon>Malvoideae</taxon>
        <taxon>Gossypium</taxon>
    </lineage>
</organism>
<dbReference type="Proteomes" id="UP000032142">
    <property type="component" value="Unassembled WGS sequence"/>
</dbReference>
<protein>
    <submittedName>
        <fullName evidence="1">Uncharacterized protein</fullName>
    </submittedName>
</protein>
<evidence type="ECO:0000313" key="1">
    <source>
        <dbReference type="EMBL" id="KHG20088.1"/>
    </source>
</evidence>